<feature type="compositionally biased region" description="Basic and acidic residues" evidence="1">
    <location>
        <begin position="30"/>
        <end position="39"/>
    </location>
</feature>
<gene>
    <name evidence="2" type="ORF">EB796_004920</name>
</gene>
<name>A0A7J7KEY9_BUGNE</name>
<proteinExistence type="predicted"/>
<comment type="caution">
    <text evidence="2">The sequence shown here is derived from an EMBL/GenBank/DDBJ whole genome shotgun (WGS) entry which is preliminary data.</text>
</comment>
<keyword evidence="3" id="KW-1185">Reference proteome</keyword>
<feature type="compositionally biased region" description="Basic residues" evidence="1">
    <location>
        <begin position="40"/>
        <end position="51"/>
    </location>
</feature>
<dbReference type="EMBL" id="VXIV02000676">
    <property type="protein sequence ID" value="KAF6036773.1"/>
    <property type="molecule type" value="Genomic_DNA"/>
</dbReference>
<evidence type="ECO:0000313" key="3">
    <source>
        <dbReference type="Proteomes" id="UP000593567"/>
    </source>
</evidence>
<protein>
    <submittedName>
        <fullName evidence="2">Uncharacterized protein</fullName>
    </submittedName>
</protein>
<evidence type="ECO:0000313" key="2">
    <source>
        <dbReference type="EMBL" id="KAF6036773.1"/>
    </source>
</evidence>
<feature type="compositionally biased region" description="Basic and acidic residues" evidence="1">
    <location>
        <begin position="73"/>
        <end position="84"/>
    </location>
</feature>
<dbReference type="AlphaFoldDB" id="A0A7J7KEY9"/>
<dbReference type="Proteomes" id="UP000593567">
    <property type="component" value="Unassembled WGS sequence"/>
</dbReference>
<feature type="region of interest" description="Disordered" evidence="1">
    <location>
        <begin position="1"/>
        <end position="84"/>
    </location>
</feature>
<evidence type="ECO:0000256" key="1">
    <source>
        <dbReference type="SAM" id="MobiDB-lite"/>
    </source>
</evidence>
<accession>A0A7J7KEY9</accession>
<sequence>MNVPKHKMSAASKSSAKSKESVLTNHKAKSHAEVEERDSHKKKSTSKKSISKTRSENEHPDINPVNVTPEINIESRSKDFLAFQ</sequence>
<reference evidence="2" key="1">
    <citation type="submission" date="2020-06" db="EMBL/GenBank/DDBJ databases">
        <title>Draft genome of Bugula neritina, a colonial animal packing powerful symbionts and potential medicines.</title>
        <authorList>
            <person name="Rayko M."/>
        </authorList>
    </citation>
    <scope>NUCLEOTIDE SEQUENCE [LARGE SCALE GENOMIC DNA]</scope>
    <source>
        <strain evidence="2">Kwan_BN1</strain>
    </source>
</reference>
<organism evidence="2 3">
    <name type="scientific">Bugula neritina</name>
    <name type="common">Brown bryozoan</name>
    <name type="synonym">Sertularia neritina</name>
    <dbReference type="NCBI Taxonomy" id="10212"/>
    <lineage>
        <taxon>Eukaryota</taxon>
        <taxon>Metazoa</taxon>
        <taxon>Spiralia</taxon>
        <taxon>Lophotrochozoa</taxon>
        <taxon>Bryozoa</taxon>
        <taxon>Gymnolaemata</taxon>
        <taxon>Cheilostomatida</taxon>
        <taxon>Flustrina</taxon>
        <taxon>Buguloidea</taxon>
        <taxon>Bugulidae</taxon>
        <taxon>Bugula</taxon>
    </lineage>
</organism>